<dbReference type="PANTHER" id="PTHR45749:SF37">
    <property type="entry name" value="OS05G0311600 PROTEIN"/>
    <property type="match status" value="1"/>
</dbReference>
<sequence length="201" mass="23369">MKKKHFDEVDGDRRLTITTENFKIKVFYPIIDTVLMQLNIRFKAMDNVCKTFDFLNPNNLLSLREDNIVKESYDFIQTYKDDISSDFTGQILSLKELIKNKNLKTINEMANFILTNDIATSYSEILVACTIFLTLPVTVATAERLFSKLKIIKNYLRNSCSQNRLSNIAILNIEQKRTSELKTDKLIKDFSNSKARKMKFV</sequence>
<dbReference type="GO" id="GO:0046983">
    <property type="term" value="F:protein dimerization activity"/>
    <property type="evidence" value="ECO:0007669"/>
    <property type="project" value="InterPro"/>
</dbReference>
<keyword evidence="3" id="KW-1185">Reference proteome</keyword>
<dbReference type="InterPro" id="IPR008906">
    <property type="entry name" value="HATC_C_dom"/>
</dbReference>
<dbReference type="PANTHER" id="PTHR45749">
    <property type="match status" value="1"/>
</dbReference>
<comment type="caution">
    <text evidence="2">The sequence shown here is derived from an EMBL/GenBank/DDBJ whole genome shotgun (WGS) entry which is preliminary data.</text>
</comment>
<organism evidence="2 3">
    <name type="scientific">Macrosiphum euphorbiae</name>
    <name type="common">potato aphid</name>
    <dbReference type="NCBI Taxonomy" id="13131"/>
    <lineage>
        <taxon>Eukaryota</taxon>
        <taxon>Metazoa</taxon>
        <taxon>Ecdysozoa</taxon>
        <taxon>Arthropoda</taxon>
        <taxon>Hexapoda</taxon>
        <taxon>Insecta</taxon>
        <taxon>Pterygota</taxon>
        <taxon>Neoptera</taxon>
        <taxon>Paraneoptera</taxon>
        <taxon>Hemiptera</taxon>
        <taxon>Sternorrhyncha</taxon>
        <taxon>Aphidomorpha</taxon>
        <taxon>Aphidoidea</taxon>
        <taxon>Aphididae</taxon>
        <taxon>Macrosiphini</taxon>
        <taxon>Macrosiphum</taxon>
    </lineage>
</organism>
<evidence type="ECO:0000259" key="1">
    <source>
        <dbReference type="Pfam" id="PF05699"/>
    </source>
</evidence>
<accession>A0AAV0Y2Y5</accession>
<dbReference type="Proteomes" id="UP001160148">
    <property type="component" value="Unassembled WGS sequence"/>
</dbReference>
<reference evidence="2 3" key="1">
    <citation type="submission" date="2023-01" db="EMBL/GenBank/DDBJ databases">
        <authorList>
            <person name="Whitehead M."/>
        </authorList>
    </citation>
    <scope>NUCLEOTIDE SEQUENCE [LARGE SCALE GENOMIC DNA]</scope>
</reference>
<dbReference type="AlphaFoldDB" id="A0AAV0Y2Y5"/>
<dbReference type="EMBL" id="CARXXK010001262">
    <property type="protein sequence ID" value="CAI6375128.1"/>
    <property type="molecule type" value="Genomic_DNA"/>
</dbReference>
<name>A0AAV0Y2Y5_9HEMI</name>
<protein>
    <recommendedName>
        <fullName evidence="1">HAT C-terminal dimerisation domain-containing protein</fullName>
    </recommendedName>
</protein>
<gene>
    <name evidence="2" type="ORF">MEUPH1_LOCUS28664</name>
</gene>
<evidence type="ECO:0000313" key="3">
    <source>
        <dbReference type="Proteomes" id="UP001160148"/>
    </source>
</evidence>
<dbReference type="Pfam" id="PF05699">
    <property type="entry name" value="Dimer_Tnp_hAT"/>
    <property type="match status" value="1"/>
</dbReference>
<proteinExistence type="predicted"/>
<feature type="domain" description="HAT C-terminal dimerisation" evidence="1">
    <location>
        <begin position="129"/>
        <end position="175"/>
    </location>
</feature>
<evidence type="ECO:0000313" key="2">
    <source>
        <dbReference type="EMBL" id="CAI6375128.1"/>
    </source>
</evidence>